<dbReference type="GO" id="GO:0051537">
    <property type="term" value="F:2 iron, 2 sulfur cluster binding"/>
    <property type="evidence" value="ECO:0007669"/>
    <property type="project" value="UniProtKB-KW"/>
</dbReference>
<dbReference type="Gene3D" id="3.50.50.60">
    <property type="entry name" value="FAD/NAD(P)-binding domain"/>
    <property type="match status" value="2"/>
</dbReference>
<keyword evidence="5" id="KW-0479">Metal-binding</keyword>
<dbReference type="InterPro" id="IPR017941">
    <property type="entry name" value="Rieske_2Fe-2S"/>
</dbReference>
<dbReference type="InterPro" id="IPR036922">
    <property type="entry name" value="Rieske_2Fe-2S_sf"/>
</dbReference>
<comment type="cofactor">
    <cofactor evidence="1">
        <name>FAD</name>
        <dbReference type="ChEBI" id="CHEBI:57692"/>
    </cofactor>
</comment>
<organism evidence="11 12">
    <name type="scientific">Agrilus planipennis</name>
    <name type="common">Emerald ash borer</name>
    <name type="synonym">Agrilus marcopoli</name>
    <dbReference type="NCBI Taxonomy" id="224129"/>
    <lineage>
        <taxon>Eukaryota</taxon>
        <taxon>Metazoa</taxon>
        <taxon>Ecdysozoa</taxon>
        <taxon>Arthropoda</taxon>
        <taxon>Hexapoda</taxon>
        <taxon>Insecta</taxon>
        <taxon>Pterygota</taxon>
        <taxon>Neoptera</taxon>
        <taxon>Endopterygota</taxon>
        <taxon>Coleoptera</taxon>
        <taxon>Polyphaga</taxon>
        <taxon>Elateriformia</taxon>
        <taxon>Buprestoidea</taxon>
        <taxon>Buprestidae</taxon>
        <taxon>Agrilinae</taxon>
        <taxon>Agrilus</taxon>
    </lineage>
</organism>
<keyword evidence="8" id="KW-0408">Iron</keyword>
<evidence type="ECO:0000256" key="9">
    <source>
        <dbReference type="ARBA" id="ARBA00023014"/>
    </source>
</evidence>
<dbReference type="GO" id="GO:0016651">
    <property type="term" value="F:oxidoreductase activity, acting on NAD(P)H"/>
    <property type="evidence" value="ECO:0007669"/>
    <property type="project" value="TreeGrafter"/>
</dbReference>
<keyword evidence="9" id="KW-0411">Iron-sulfur</keyword>
<evidence type="ECO:0000313" key="12">
    <source>
        <dbReference type="RefSeq" id="XP_018334358.1"/>
    </source>
</evidence>
<dbReference type="InterPro" id="IPR016156">
    <property type="entry name" value="FAD/NAD-linked_Rdtase_dimer_sf"/>
</dbReference>
<evidence type="ECO:0000256" key="5">
    <source>
        <dbReference type="ARBA" id="ARBA00022723"/>
    </source>
</evidence>
<keyword evidence="6" id="KW-0274">FAD</keyword>
<dbReference type="Gene3D" id="3.30.390.30">
    <property type="match status" value="1"/>
</dbReference>
<dbReference type="InterPro" id="IPR050446">
    <property type="entry name" value="FAD-oxidoreductase/Apoptosis"/>
</dbReference>
<sequence length="612" mass="67284">MICKFFTEFGRKTIPILNHGFLKTNTINSTYVFVSVSIFRYNSNKILKMGSSSGKFQVTKPKDPKQNLMATTSSSPQHSCATAEEYVEDVVCKTTDLVENEPKVFDLKDGKVLLIKQNGQINALGTKCTHYGAPLEKSAVGDGRLRCQWHGACFNITTGDIEDFPGMDSLPCYQVILEDDNVKVRAKKSELKANKRVKPMVKLNPTECQKIVVIGGGPAGAVCAETLRQEGFRGKLTLVSKEKYLPYDRIKLSKALDISDINNIQLRSPSFYKDGDIDVITNVMATEVNPSKKTVTLSDAQILPYDKVFVATGSTPRLPDLPGANFKNIFVLREFEDVKLIASHISPDNEAVILGSGFIGMECAAFLAGKVKKVSVIGRGRVPFGATFGEKIGTALMRLFVEKGIEFHMDVEVKQFVGNEGKELKGVELADGTVIPANFCITGIGSNLNTQFLGSSGININPNGTVEVDEYLKTNIDDIFAGGDIANAPIITHNTKASIGHWGLSHYHGRLAALNMLGKNQPLKTIPFFWTMLFGKSIRYAGYGKPDDILYTGNVDELKFVAFYLNRDEVIAVSSCQMDPVVSQFAELMIQGKKLTRKDLQADPLAWTKQEL</sequence>
<dbReference type="GO" id="GO:0046872">
    <property type="term" value="F:metal ion binding"/>
    <property type="evidence" value="ECO:0007669"/>
    <property type="project" value="UniProtKB-KW"/>
</dbReference>
<dbReference type="GeneID" id="108743325"/>
<dbReference type="SUPFAM" id="SSF51905">
    <property type="entry name" value="FAD/NAD(P)-binding domain"/>
    <property type="match status" value="1"/>
</dbReference>
<protein>
    <submittedName>
        <fullName evidence="12">Apoptosis-inducing factor 3 isoform X1</fullName>
    </submittedName>
    <submittedName>
        <fullName evidence="13">Apoptosis-inducing factor 3 isoform X2</fullName>
    </submittedName>
</protein>
<proteinExistence type="inferred from homology"/>
<dbReference type="CDD" id="cd03478">
    <property type="entry name" value="Rieske_AIFL_N"/>
    <property type="match status" value="1"/>
</dbReference>
<keyword evidence="11" id="KW-1185">Reference proteome</keyword>
<accession>A0A1W4XPF0</accession>
<dbReference type="InterPro" id="IPR036188">
    <property type="entry name" value="FAD/NAD-bd_sf"/>
</dbReference>
<keyword evidence="3" id="KW-0285">Flavoprotein</keyword>
<dbReference type="Pfam" id="PF00355">
    <property type="entry name" value="Rieske"/>
    <property type="match status" value="1"/>
</dbReference>
<evidence type="ECO:0000256" key="3">
    <source>
        <dbReference type="ARBA" id="ARBA00022630"/>
    </source>
</evidence>
<evidence type="ECO:0000313" key="11">
    <source>
        <dbReference type="Proteomes" id="UP000192223"/>
    </source>
</evidence>
<evidence type="ECO:0000256" key="4">
    <source>
        <dbReference type="ARBA" id="ARBA00022714"/>
    </source>
</evidence>
<dbReference type="PANTHER" id="PTHR43557">
    <property type="entry name" value="APOPTOSIS-INDUCING FACTOR 1"/>
    <property type="match status" value="1"/>
</dbReference>
<dbReference type="RefSeq" id="XP_018334358.1">
    <property type="nucleotide sequence ID" value="XM_018478856.2"/>
</dbReference>
<keyword evidence="4" id="KW-0001">2Fe-2S</keyword>
<dbReference type="PRINTS" id="PR00469">
    <property type="entry name" value="PNDRDTASEII"/>
</dbReference>
<dbReference type="InterPro" id="IPR023753">
    <property type="entry name" value="FAD/NAD-binding_dom"/>
</dbReference>
<gene>
    <name evidence="12 13" type="primary">LOC108743325</name>
</gene>
<evidence type="ECO:0000259" key="10">
    <source>
        <dbReference type="PROSITE" id="PS51296"/>
    </source>
</evidence>
<dbReference type="AlphaFoldDB" id="A0A1W4XPF0"/>
<dbReference type="GO" id="GO:0005737">
    <property type="term" value="C:cytoplasm"/>
    <property type="evidence" value="ECO:0007669"/>
    <property type="project" value="TreeGrafter"/>
</dbReference>
<evidence type="ECO:0000256" key="1">
    <source>
        <dbReference type="ARBA" id="ARBA00001974"/>
    </source>
</evidence>
<dbReference type="PROSITE" id="PS51296">
    <property type="entry name" value="RIESKE"/>
    <property type="match status" value="1"/>
</dbReference>
<keyword evidence="7" id="KW-0560">Oxidoreductase</keyword>
<dbReference type="SUPFAM" id="SSF50022">
    <property type="entry name" value="ISP domain"/>
    <property type="match status" value="1"/>
</dbReference>
<evidence type="ECO:0000256" key="6">
    <source>
        <dbReference type="ARBA" id="ARBA00022827"/>
    </source>
</evidence>
<reference evidence="12 13" key="1">
    <citation type="submission" date="2025-04" db="UniProtKB">
        <authorList>
            <consortium name="RefSeq"/>
        </authorList>
    </citation>
    <scope>IDENTIFICATION</scope>
    <source>
        <tissue evidence="12 13">Entire body</tissue>
    </source>
</reference>
<dbReference type="FunFam" id="2.102.10.10:FF:000003">
    <property type="entry name" value="apoptosis-inducing factor 3 isoform X2"/>
    <property type="match status" value="1"/>
</dbReference>
<dbReference type="SUPFAM" id="SSF55424">
    <property type="entry name" value="FAD/NAD-linked reductases, dimerisation (C-terminal) domain"/>
    <property type="match status" value="1"/>
</dbReference>
<evidence type="ECO:0000256" key="7">
    <source>
        <dbReference type="ARBA" id="ARBA00023002"/>
    </source>
</evidence>
<dbReference type="Proteomes" id="UP000192223">
    <property type="component" value="Unplaced"/>
</dbReference>
<evidence type="ECO:0000313" key="13">
    <source>
        <dbReference type="RefSeq" id="XP_025833522.1"/>
    </source>
</evidence>
<evidence type="ECO:0000256" key="2">
    <source>
        <dbReference type="ARBA" id="ARBA00006442"/>
    </source>
</evidence>
<dbReference type="Pfam" id="PF07992">
    <property type="entry name" value="Pyr_redox_2"/>
    <property type="match status" value="1"/>
</dbReference>
<dbReference type="STRING" id="224129.A0A1W4XPF0"/>
<dbReference type="RefSeq" id="XP_025833522.1">
    <property type="nucleotide sequence ID" value="XM_025977737.1"/>
</dbReference>
<dbReference type="Gene3D" id="2.102.10.10">
    <property type="entry name" value="Rieske [2Fe-2S] iron-sulphur domain"/>
    <property type="match status" value="1"/>
</dbReference>
<evidence type="ECO:0000256" key="8">
    <source>
        <dbReference type="ARBA" id="ARBA00023004"/>
    </source>
</evidence>
<dbReference type="OrthoDB" id="432169at2759"/>
<comment type="similarity">
    <text evidence="2">Belongs to the FAD-dependent oxidoreductase family.</text>
</comment>
<dbReference type="PRINTS" id="PR00368">
    <property type="entry name" value="FADPNR"/>
</dbReference>
<dbReference type="KEGG" id="apln:108743325"/>
<feature type="domain" description="Rieske" evidence="10">
    <location>
        <begin position="89"/>
        <end position="184"/>
    </location>
</feature>
<dbReference type="PANTHER" id="PTHR43557:SF2">
    <property type="entry name" value="RIESKE DOMAIN-CONTAINING PROTEIN-RELATED"/>
    <property type="match status" value="1"/>
</dbReference>
<name>A0A1W4XPF0_AGRPL</name>